<proteinExistence type="predicted"/>
<dbReference type="RefSeq" id="WP_168046315.1">
    <property type="nucleotide sequence ID" value="NZ_JAATJR010000001.1"/>
</dbReference>
<reference evidence="1 2" key="1">
    <citation type="submission" date="2020-03" db="EMBL/GenBank/DDBJ databases">
        <title>Roseomonas selenitidurans sp. nov. isolated from soil.</title>
        <authorList>
            <person name="Liu H."/>
        </authorList>
    </citation>
    <scope>NUCLEOTIDE SEQUENCE [LARGE SCALE GENOMIC DNA]</scope>
    <source>
        <strain evidence="1 2">JCM 15073</strain>
    </source>
</reference>
<evidence type="ECO:0000313" key="1">
    <source>
        <dbReference type="EMBL" id="NKE43375.1"/>
    </source>
</evidence>
<gene>
    <name evidence="1" type="ORF">HB662_01195</name>
</gene>
<protein>
    <recommendedName>
        <fullName evidence="3">Discoidin domain-containing protein</fullName>
    </recommendedName>
</protein>
<dbReference type="Proteomes" id="UP000765160">
    <property type="component" value="Unassembled WGS sequence"/>
</dbReference>
<sequence>MANPILAFPNRADAATITGGGWRAELPLANLQDRRLSHVARSSSASVNDTKFDVDLGAPRGIRIFALIGINITDVATYRLRGSRNAGFTDVVFDSGAAGTNVWPVVYSSDSLDWEDDNWWTGRYAAEEIAGYTWTLLHVLPVTTVARYWRLEVFDPTNAAGYVQAGRLFLAGQWQPDRGMAFGAQLALEDRTQIEQAEGGAEYFDVRPISRIFRFRLQALRRDDAHSRAFEIMRQAGTHRDVFLVIDPDDTTQRIRRSFLGRLRELSPLEYELPQHDSLGFEVKEVIG</sequence>
<keyword evidence="2" id="KW-1185">Reference proteome</keyword>
<organism evidence="1 2">
    <name type="scientific">Falsiroseomonas frigidaquae</name>
    <dbReference type="NCBI Taxonomy" id="487318"/>
    <lineage>
        <taxon>Bacteria</taxon>
        <taxon>Pseudomonadati</taxon>
        <taxon>Pseudomonadota</taxon>
        <taxon>Alphaproteobacteria</taxon>
        <taxon>Acetobacterales</taxon>
        <taxon>Roseomonadaceae</taxon>
        <taxon>Falsiroseomonas</taxon>
    </lineage>
</organism>
<evidence type="ECO:0008006" key="3">
    <source>
        <dbReference type="Google" id="ProtNLM"/>
    </source>
</evidence>
<accession>A0ABX1ERW8</accession>
<evidence type="ECO:0000313" key="2">
    <source>
        <dbReference type="Proteomes" id="UP000765160"/>
    </source>
</evidence>
<name>A0ABX1ERW8_9PROT</name>
<dbReference type="EMBL" id="JAAVTX010000001">
    <property type="protein sequence ID" value="NKE43375.1"/>
    <property type="molecule type" value="Genomic_DNA"/>
</dbReference>
<comment type="caution">
    <text evidence="1">The sequence shown here is derived from an EMBL/GenBank/DDBJ whole genome shotgun (WGS) entry which is preliminary data.</text>
</comment>